<name>A0A183E7A5_9BILA</name>
<dbReference type="EMBL" id="UYRT01084310">
    <property type="protein sequence ID" value="VDN28668.1"/>
    <property type="molecule type" value="Genomic_DNA"/>
</dbReference>
<evidence type="ECO:0000256" key="1">
    <source>
        <dbReference type="SAM" id="MobiDB-lite"/>
    </source>
</evidence>
<feature type="compositionally biased region" description="Low complexity" evidence="1">
    <location>
        <begin position="218"/>
        <end position="232"/>
    </location>
</feature>
<feature type="region of interest" description="Disordered" evidence="1">
    <location>
        <begin position="140"/>
        <end position="234"/>
    </location>
</feature>
<dbReference type="WBParaSite" id="GPUH_0001686801-mRNA-1">
    <property type="protein sequence ID" value="GPUH_0001686801-mRNA-1"/>
    <property type="gene ID" value="GPUH_0001686801"/>
</dbReference>
<accession>A0A183E7A5</accession>
<reference evidence="4" key="1">
    <citation type="submission" date="2016-06" db="UniProtKB">
        <authorList>
            <consortium name="WormBaseParasite"/>
        </authorList>
    </citation>
    <scope>IDENTIFICATION</scope>
</reference>
<organism evidence="4">
    <name type="scientific">Gongylonema pulchrum</name>
    <dbReference type="NCBI Taxonomy" id="637853"/>
    <lineage>
        <taxon>Eukaryota</taxon>
        <taxon>Metazoa</taxon>
        <taxon>Ecdysozoa</taxon>
        <taxon>Nematoda</taxon>
        <taxon>Chromadorea</taxon>
        <taxon>Rhabditida</taxon>
        <taxon>Spirurina</taxon>
        <taxon>Spiruromorpha</taxon>
        <taxon>Spiruroidea</taxon>
        <taxon>Gongylonematidae</taxon>
        <taxon>Gongylonema</taxon>
    </lineage>
</organism>
<dbReference type="Proteomes" id="UP000271098">
    <property type="component" value="Unassembled WGS sequence"/>
</dbReference>
<gene>
    <name evidence="2" type="ORF">GPUH_LOCUS16846</name>
</gene>
<sequence length="262" mass="26975">MHRCNLGILACNPGSVGAQGAGGKGKVVPGRADSRDVVFSPAAAGQGGPPPQMPPAVTGGAGPLPGGIRMDVQPNVPSSSAQGYPPNMYRWHNVSQGIAYYTVPTVANQPVLPPPSAAVFNCLKTHYAFAYDSSSGSLMIREKSSRDSGSGNVESAAAGSQQTVPGQQQLATAAGMPTPSPGTASSAPDESVDDSRSLPGASPNPWPHTPSQMSQGHRTPAPANRPNTPAVNRRGEPTIVDRLVSVSQIRRLNILIIISIHI</sequence>
<feature type="compositionally biased region" description="Polar residues" evidence="1">
    <location>
        <begin position="147"/>
        <end position="171"/>
    </location>
</feature>
<keyword evidence="3" id="KW-1185">Reference proteome</keyword>
<evidence type="ECO:0000313" key="4">
    <source>
        <dbReference type="WBParaSite" id="GPUH_0001686801-mRNA-1"/>
    </source>
</evidence>
<evidence type="ECO:0000313" key="3">
    <source>
        <dbReference type="Proteomes" id="UP000271098"/>
    </source>
</evidence>
<reference evidence="2 3" key="2">
    <citation type="submission" date="2018-11" db="EMBL/GenBank/DDBJ databases">
        <authorList>
            <consortium name="Pathogen Informatics"/>
        </authorList>
    </citation>
    <scope>NUCLEOTIDE SEQUENCE [LARGE SCALE GENOMIC DNA]</scope>
</reference>
<dbReference type="AlphaFoldDB" id="A0A183E7A5"/>
<proteinExistence type="predicted"/>
<protein>
    <submittedName>
        <fullName evidence="4">YTH domain-containing protein</fullName>
    </submittedName>
</protein>
<evidence type="ECO:0000313" key="2">
    <source>
        <dbReference type="EMBL" id="VDN28668.1"/>
    </source>
</evidence>